<keyword evidence="1" id="KW-0808">Transferase</keyword>
<dbReference type="Pfam" id="PF00561">
    <property type="entry name" value="Abhydrolase_1"/>
    <property type="match status" value="1"/>
</dbReference>
<feature type="active site" evidence="2">
    <location>
        <position position="288"/>
    </location>
</feature>
<name>A0A0D7F3F0_RHOPL</name>
<dbReference type="SUPFAM" id="SSF53474">
    <property type="entry name" value="alpha/beta-Hydrolases"/>
    <property type="match status" value="1"/>
</dbReference>
<protein>
    <submittedName>
        <fullName evidence="4">Alpha/beta hydrolase</fullName>
    </submittedName>
</protein>
<dbReference type="PATRIC" id="fig|1076.23.peg.6178"/>
<gene>
    <name evidence="4" type="ORF">OO17_03470</name>
</gene>
<comment type="caution">
    <text evidence="4">The sequence shown here is derived from an EMBL/GenBank/DDBJ whole genome shotgun (WGS) entry which is preliminary data.</text>
</comment>
<dbReference type="Gene3D" id="3.40.50.1820">
    <property type="entry name" value="alpha/beta hydrolase"/>
    <property type="match status" value="1"/>
</dbReference>
<evidence type="ECO:0000256" key="1">
    <source>
        <dbReference type="ARBA" id="ARBA00022679"/>
    </source>
</evidence>
<feature type="active site" description="Nucleophile" evidence="2">
    <location>
        <position position="136"/>
    </location>
</feature>
<dbReference type="InterPro" id="IPR008220">
    <property type="entry name" value="HAT_MetX-like"/>
</dbReference>
<evidence type="ECO:0000313" key="5">
    <source>
        <dbReference type="Proteomes" id="UP000032515"/>
    </source>
</evidence>
<sequence>MHPPMQADWIDAPHDRLRVARLDLESGESIDDFELSYAVHGDPASLLPVTVALCAIGSSHHRLDFLIGDGKALDPRRTRILAIDAIGNGLSSSPSLSQRQARTDFPRFTIRDMVNSQKLLIDHLGIDVVDLVIGASMGGMQALQWAVSYPERVNKVVAMTPMAKSTAWSGAINHAARLALQSHAPDPVTCPDELARRWESWSVILQLLCARTPASVDRQFASPDEVRSWLTSRSNLWIDQGFDPLDWIYQSWAYDGHDVGGTPGFAGDTAAALRAIRARTLIVLPSLDLYNPVEAGLWAAEQIRDCDLVQVDTDAGHIMASAAESATARLLNRRIAEFCAK</sequence>
<dbReference type="Proteomes" id="UP000032515">
    <property type="component" value="Unassembled WGS sequence"/>
</dbReference>
<dbReference type="PANTHER" id="PTHR32268:SF11">
    <property type="entry name" value="HOMOSERINE O-ACETYLTRANSFERASE"/>
    <property type="match status" value="1"/>
</dbReference>
<dbReference type="GO" id="GO:0016747">
    <property type="term" value="F:acyltransferase activity, transferring groups other than amino-acyl groups"/>
    <property type="evidence" value="ECO:0007669"/>
    <property type="project" value="InterPro"/>
</dbReference>
<dbReference type="GO" id="GO:0016787">
    <property type="term" value="F:hydrolase activity"/>
    <property type="evidence" value="ECO:0007669"/>
    <property type="project" value="UniProtKB-KW"/>
</dbReference>
<reference evidence="4 5" key="1">
    <citation type="submission" date="2014-11" db="EMBL/GenBank/DDBJ databases">
        <title>Genomics and ecophysiology of heterotrophic nitrogen fixing bacteria isolated from estuarine surface water.</title>
        <authorList>
            <person name="Bentzon-Tilia M."/>
            <person name="Severin I."/>
            <person name="Hansen L.H."/>
            <person name="Riemann L."/>
        </authorList>
    </citation>
    <scope>NUCLEOTIDE SEQUENCE [LARGE SCALE GENOMIC DNA]</scope>
    <source>
        <strain evidence="4 5">BAL398</strain>
    </source>
</reference>
<evidence type="ECO:0000313" key="4">
    <source>
        <dbReference type="EMBL" id="KIZ47599.1"/>
    </source>
</evidence>
<dbReference type="EMBL" id="JXXE01000064">
    <property type="protein sequence ID" value="KIZ47599.1"/>
    <property type="molecule type" value="Genomic_DNA"/>
</dbReference>
<organism evidence="4 5">
    <name type="scientific">Rhodopseudomonas palustris</name>
    <dbReference type="NCBI Taxonomy" id="1076"/>
    <lineage>
        <taxon>Bacteria</taxon>
        <taxon>Pseudomonadati</taxon>
        <taxon>Pseudomonadota</taxon>
        <taxon>Alphaproteobacteria</taxon>
        <taxon>Hyphomicrobiales</taxon>
        <taxon>Nitrobacteraceae</taxon>
        <taxon>Rhodopseudomonas</taxon>
    </lineage>
</organism>
<dbReference type="PANTHER" id="PTHR32268">
    <property type="entry name" value="HOMOSERINE O-ACETYLTRANSFERASE"/>
    <property type="match status" value="1"/>
</dbReference>
<dbReference type="OrthoDB" id="9800754at2"/>
<proteinExistence type="predicted"/>
<keyword evidence="4" id="KW-0378">Hydrolase</keyword>
<dbReference type="PIRSF" id="PIRSF000443">
    <property type="entry name" value="Homoser_Ac_trans"/>
    <property type="match status" value="1"/>
</dbReference>
<evidence type="ECO:0000259" key="3">
    <source>
        <dbReference type="Pfam" id="PF00561"/>
    </source>
</evidence>
<accession>A0A0D7F3F0</accession>
<dbReference type="AlphaFoldDB" id="A0A0D7F3F0"/>
<feature type="active site" evidence="2">
    <location>
        <position position="317"/>
    </location>
</feature>
<feature type="domain" description="AB hydrolase-1" evidence="3">
    <location>
        <begin position="71"/>
        <end position="318"/>
    </location>
</feature>
<evidence type="ECO:0000256" key="2">
    <source>
        <dbReference type="PIRSR" id="PIRSR000443-1"/>
    </source>
</evidence>
<dbReference type="InterPro" id="IPR029058">
    <property type="entry name" value="AB_hydrolase_fold"/>
</dbReference>
<dbReference type="InterPro" id="IPR000073">
    <property type="entry name" value="AB_hydrolase_1"/>
</dbReference>